<evidence type="ECO:0000313" key="6">
    <source>
        <dbReference type="Proteomes" id="UP000289952"/>
    </source>
</evidence>
<dbReference type="NCBIfam" id="TIGR00486">
    <property type="entry name" value="YbgI_SA1388"/>
    <property type="match status" value="1"/>
</dbReference>
<feature type="binding site" evidence="4">
    <location>
        <position position="66"/>
    </location>
    <ligand>
        <name>a divalent metal cation</name>
        <dbReference type="ChEBI" id="CHEBI:60240"/>
        <label>1</label>
    </ligand>
</feature>
<dbReference type="InterPro" id="IPR036069">
    <property type="entry name" value="DUF34/NIF3_sf"/>
</dbReference>
<feature type="binding site" evidence="4">
    <location>
        <position position="227"/>
    </location>
    <ligand>
        <name>a divalent metal cation</name>
        <dbReference type="ChEBI" id="CHEBI:60240"/>
        <label>1</label>
    </ligand>
</feature>
<feature type="binding site" evidence="4">
    <location>
        <position position="65"/>
    </location>
    <ligand>
        <name>a divalent metal cation</name>
        <dbReference type="ChEBI" id="CHEBI:60240"/>
        <label>1</label>
    </ligand>
</feature>
<reference evidence="5 6" key="1">
    <citation type="submission" date="2019-01" db="EMBL/GenBank/DDBJ databases">
        <authorList>
            <consortium name="Pathogen Informatics"/>
        </authorList>
    </citation>
    <scope>NUCLEOTIDE SEQUENCE [LARGE SCALE GENOMIC DNA]</scope>
    <source>
        <strain evidence="5 6">NCTC10118</strain>
    </source>
</reference>
<evidence type="ECO:0000313" key="5">
    <source>
        <dbReference type="EMBL" id="VEU63704.1"/>
    </source>
</evidence>
<dbReference type="AlphaFoldDB" id="A0A449AFD5"/>
<dbReference type="GO" id="GO:0005737">
    <property type="term" value="C:cytoplasm"/>
    <property type="evidence" value="ECO:0007669"/>
    <property type="project" value="TreeGrafter"/>
</dbReference>
<comment type="similarity">
    <text evidence="1">Belongs to the GTP cyclohydrolase I type 2/NIF3 family.</text>
</comment>
<dbReference type="GO" id="GO:0046872">
    <property type="term" value="F:metal ion binding"/>
    <property type="evidence" value="ECO:0007669"/>
    <property type="project" value="UniProtKB-KW"/>
</dbReference>
<dbReference type="EMBL" id="LR214972">
    <property type="protein sequence ID" value="VEU63704.1"/>
    <property type="molecule type" value="Genomic_DNA"/>
</dbReference>
<dbReference type="Proteomes" id="UP000289952">
    <property type="component" value="Chromosome"/>
</dbReference>
<keyword evidence="6" id="KW-1185">Reference proteome</keyword>
<dbReference type="RefSeq" id="WP_129621885.1">
    <property type="nucleotide sequence ID" value="NZ_LR214972.1"/>
</dbReference>
<dbReference type="PANTHER" id="PTHR13799:SF14">
    <property type="entry name" value="GTP CYCLOHYDROLASE 1 TYPE 2 HOMOLOG"/>
    <property type="match status" value="1"/>
</dbReference>
<dbReference type="Gene3D" id="3.40.1390.30">
    <property type="entry name" value="NIF3 (NGG1p interacting factor 3)-like"/>
    <property type="match status" value="1"/>
</dbReference>
<proteinExistence type="inferred from homology"/>
<protein>
    <recommendedName>
        <fullName evidence="2">GTP cyclohydrolase 1 type 2 homolog</fullName>
    </recommendedName>
</protein>
<feature type="binding site" evidence="4">
    <location>
        <position position="224"/>
    </location>
    <ligand>
        <name>a divalent metal cation</name>
        <dbReference type="ChEBI" id="CHEBI:60240"/>
        <label>1</label>
    </ligand>
</feature>
<gene>
    <name evidence="5" type="ORF">NCTC10118_00758</name>
</gene>
<dbReference type="SUPFAM" id="SSF102705">
    <property type="entry name" value="NIF3 (NGG1p interacting factor 3)-like"/>
    <property type="match status" value="1"/>
</dbReference>
<dbReference type="FunFam" id="3.40.1390.30:FF:000001">
    <property type="entry name" value="GTP cyclohydrolase 1 type 2"/>
    <property type="match status" value="1"/>
</dbReference>
<organism evidence="5 6">
    <name type="scientific">Mycoplasmopsis bovirhinis</name>
    <dbReference type="NCBI Taxonomy" id="29553"/>
    <lineage>
        <taxon>Bacteria</taxon>
        <taxon>Bacillati</taxon>
        <taxon>Mycoplasmatota</taxon>
        <taxon>Mycoplasmoidales</taxon>
        <taxon>Metamycoplasmataceae</taxon>
        <taxon>Mycoplasmopsis</taxon>
    </lineage>
</organism>
<evidence type="ECO:0000256" key="4">
    <source>
        <dbReference type="PIRSR" id="PIRSR602678-1"/>
    </source>
</evidence>
<accession>A0A449AFD5</accession>
<dbReference type="PANTHER" id="PTHR13799">
    <property type="entry name" value="NGG1 INTERACTING FACTOR 3"/>
    <property type="match status" value="1"/>
</dbReference>
<evidence type="ECO:0000256" key="2">
    <source>
        <dbReference type="ARBA" id="ARBA00022112"/>
    </source>
</evidence>
<keyword evidence="3 4" id="KW-0479">Metal-binding</keyword>
<name>A0A449AFD5_9BACT</name>
<dbReference type="Pfam" id="PF01784">
    <property type="entry name" value="DUF34_NIF3"/>
    <property type="match status" value="1"/>
</dbReference>
<dbReference type="InterPro" id="IPR002678">
    <property type="entry name" value="DUF34/NIF3"/>
</dbReference>
<evidence type="ECO:0000256" key="1">
    <source>
        <dbReference type="ARBA" id="ARBA00006964"/>
    </source>
</evidence>
<evidence type="ECO:0000256" key="3">
    <source>
        <dbReference type="ARBA" id="ARBA00022723"/>
    </source>
</evidence>
<sequence length="260" mass="29941">MTVKNVIGYLEDLYPLKHAEPWDHSGLNVKFKLSAKITSIILAIDLTTEVLDYAISKKANLIITHHPFIFSDSWINEYQNAPYKRVLNQKLKEHQINVYSLHTNYDVAFLGTSHQVFKTLGLNAKKLRMIPTLYGVVFDNPREANLVELIAKQLNIKNAIRTNFELNKLNQVERVVIFAGSGSITDINKLKASLNIDLVITSDLKWNEWINYQELGIKIIEIPHLVEEVFANQIFQDLTKILIPEQIHIKKINLPYKNLI</sequence>
<dbReference type="OrthoDB" id="9792792at2"/>
<feature type="binding site" evidence="4">
    <location>
        <position position="106"/>
    </location>
    <ligand>
        <name>a divalent metal cation</name>
        <dbReference type="ChEBI" id="CHEBI:60240"/>
        <label>1</label>
    </ligand>
</feature>